<dbReference type="CDD" id="cd14731">
    <property type="entry name" value="LodA_like_1"/>
    <property type="match status" value="1"/>
</dbReference>
<dbReference type="InterPro" id="IPR041168">
    <property type="entry name" value="LodA_N"/>
</dbReference>
<sequence length="667" mass="73161">MPSEDVVRCAVHPALGVARVGNAPPDDVVLAPEVPGRPARPGDGGGHKDASGRIRREAARFRVYGYDARGEVVGEITAADAEITWEVHLANRKAAWYQFLNPLDLKQFAMVPPRRNADVPAERRRNLVIDPGARSISGVDVSGPEYVLDEGWIAFRQGNPIQVALGEIRTDDAGRLLVVGGAGRSASHDGSRATTFANNDGWFDDTSDGTVRATVRVGGRELVAEPAMVAVVPPNYGQGLFGPVTMYDVVHDLHVRRGWVAPPERLTFWEHVHPILERLAGNQWVNHGIYVLFGAGSPSDLADPEYLERLADPDAPHAPARRALFDWFRPPPPPWDEPGTSAVLPAPEPAGLPPFYGDGVDYTDTAVYDLALTSTQYEWLRRWADGEVETGERHEPPASLDDVPLAQQPAALDRAPLDDCLGGPFHPGIELTWTLRVPRMWRGADSPFRLRVLEPGPEPSDDYGSSLTPETALGPGGPLDGSGPGTLTRWMGVPWQTDEASCLSGYNTSNYLPLPSFWAARVPNHVLAAESYARLGEPSLSPVQRMKHLTYRQFWLRDLNASGEYEARINNMVRNWHAVGIVAEQPAPEAVRGDEWPSRYWVETGRAERFTEPDATFEQVKRAEQPEAAAESGAALPTVAAEAQPARPDAERAAHPRPRRHVVRRDR</sequence>
<gene>
    <name evidence="4" type="ORF">GCM10023203_31630</name>
</gene>
<keyword evidence="5" id="KW-1185">Reference proteome</keyword>
<evidence type="ECO:0000259" key="3">
    <source>
        <dbReference type="Pfam" id="PF18417"/>
    </source>
</evidence>
<feature type="domain" description="L-Lysine epsilon oxidase N-terminal" evidence="2">
    <location>
        <begin position="12"/>
        <end position="231"/>
    </location>
</feature>
<protein>
    <submittedName>
        <fullName evidence="4">LodA/GoxA family CTQ-dependent oxidase</fullName>
    </submittedName>
</protein>
<comment type="caution">
    <text evidence="4">The sequence shown here is derived from an EMBL/GenBank/DDBJ whole genome shotgun (WGS) entry which is preliminary data.</text>
</comment>
<dbReference type="Pfam" id="PF18417">
    <property type="entry name" value="LodA_C"/>
    <property type="match status" value="1"/>
</dbReference>
<name>A0ABP9EH98_9PSEU</name>
<organism evidence="4 5">
    <name type="scientific">Actinomycetospora straminea</name>
    <dbReference type="NCBI Taxonomy" id="663607"/>
    <lineage>
        <taxon>Bacteria</taxon>
        <taxon>Bacillati</taxon>
        <taxon>Actinomycetota</taxon>
        <taxon>Actinomycetes</taxon>
        <taxon>Pseudonocardiales</taxon>
        <taxon>Pseudonocardiaceae</taxon>
        <taxon>Actinomycetospora</taxon>
    </lineage>
</organism>
<feature type="domain" description="L-lysine epsilon oxidase C-terminal" evidence="3">
    <location>
        <begin position="369"/>
        <end position="511"/>
    </location>
</feature>
<feature type="compositionally biased region" description="Gly residues" evidence="1">
    <location>
        <begin position="474"/>
        <end position="484"/>
    </location>
</feature>
<feature type="region of interest" description="Disordered" evidence="1">
    <location>
        <begin position="616"/>
        <end position="667"/>
    </location>
</feature>
<evidence type="ECO:0000313" key="5">
    <source>
        <dbReference type="Proteomes" id="UP001500457"/>
    </source>
</evidence>
<dbReference type="EMBL" id="BAABHQ010000008">
    <property type="protein sequence ID" value="GAA4878768.1"/>
    <property type="molecule type" value="Genomic_DNA"/>
</dbReference>
<dbReference type="Pfam" id="PF17990">
    <property type="entry name" value="LodA_N"/>
    <property type="match status" value="1"/>
</dbReference>
<accession>A0ABP9EH98</accession>
<proteinExistence type="predicted"/>
<evidence type="ECO:0000256" key="1">
    <source>
        <dbReference type="SAM" id="MobiDB-lite"/>
    </source>
</evidence>
<feature type="region of interest" description="Disordered" evidence="1">
    <location>
        <begin position="452"/>
        <end position="486"/>
    </location>
</feature>
<feature type="compositionally biased region" description="Basic residues" evidence="1">
    <location>
        <begin position="655"/>
        <end position="667"/>
    </location>
</feature>
<evidence type="ECO:0000313" key="4">
    <source>
        <dbReference type="EMBL" id="GAA4878768.1"/>
    </source>
</evidence>
<dbReference type="RefSeq" id="WP_274232323.1">
    <property type="nucleotide sequence ID" value="NZ_BAABHQ010000008.1"/>
</dbReference>
<dbReference type="InterPro" id="IPR041173">
    <property type="entry name" value="LodA_C"/>
</dbReference>
<dbReference type="InterPro" id="IPR033798">
    <property type="entry name" value="LodA-like"/>
</dbReference>
<dbReference type="Proteomes" id="UP001500457">
    <property type="component" value="Unassembled WGS sequence"/>
</dbReference>
<reference evidence="5" key="1">
    <citation type="journal article" date="2019" name="Int. J. Syst. Evol. Microbiol.">
        <title>The Global Catalogue of Microorganisms (GCM) 10K type strain sequencing project: providing services to taxonomists for standard genome sequencing and annotation.</title>
        <authorList>
            <consortium name="The Broad Institute Genomics Platform"/>
            <consortium name="The Broad Institute Genome Sequencing Center for Infectious Disease"/>
            <person name="Wu L."/>
            <person name="Ma J."/>
        </authorList>
    </citation>
    <scope>NUCLEOTIDE SEQUENCE [LARGE SCALE GENOMIC DNA]</scope>
    <source>
        <strain evidence="5">JCM 17983</strain>
    </source>
</reference>
<evidence type="ECO:0000259" key="2">
    <source>
        <dbReference type="Pfam" id="PF17990"/>
    </source>
</evidence>
<feature type="region of interest" description="Disordered" evidence="1">
    <location>
        <begin position="26"/>
        <end position="52"/>
    </location>
</feature>